<sequence length="159" mass="18784">MLRKIIHHPEASGLAVMATMVFCMSNYNLVWRYGFGNHHFRREMVIYPVALILVFLTKKFISAPIVAHLHKRSQWLGTRPRHISFPFLIISFNTLIVIAVTTLMFKNYMPSHYLFDYLRNWIRAFVVAIPIFFFVVRPLVTRFIKWLQSKVAAPMIEEI</sequence>
<evidence type="ECO:0000313" key="2">
    <source>
        <dbReference type="EMBL" id="NKZ23297.1"/>
    </source>
</evidence>
<dbReference type="RefSeq" id="WP_168721097.1">
    <property type="nucleotide sequence ID" value="NZ_JAAXPN010000001.1"/>
</dbReference>
<reference evidence="2 3" key="1">
    <citation type="submission" date="2020-04" db="EMBL/GenBank/DDBJ databases">
        <title>MicrobeNet Type strains.</title>
        <authorList>
            <person name="Nicholson A.C."/>
        </authorList>
    </citation>
    <scope>NUCLEOTIDE SEQUENCE [LARGE SCALE GENOMIC DNA]</scope>
    <source>
        <strain evidence="2 3">CCUG 61472</strain>
    </source>
</reference>
<feature type="transmembrane region" description="Helical" evidence="1">
    <location>
        <begin position="45"/>
        <end position="66"/>
    </location>
</feature>
<organism evidence="2 3">
    <name type="scientific">Periweissella fabalis</name>
    <dbReference type="NCBI Taxonomy" id="1070421"/>
    <lineage>
        <taxon>Bacteria</taxon>
        <taxon>Bacillati</taxon>
        <taxon>Bacillota</taxon>
        <taxon>Bacilli</taxon>
        <taxon>Lactobacillales</taxon>
        <taxon>Lactobacillaceae</taxon>
        <taxon>Periweissella</taxon>
    </lineage>
</organism>
<evidence type="ECO:0000313" key="3">
    <source>
        <dbReference type="Proteomes" id="UP000549765"/>
    </source>
</evidence>
<name>A0A7X6S2T0_9LACO</name>
<feature type="transmembrane region" description="Helical" evidence="1">
    <location>
        <begin position="121"/>
        <end position="140"/>
    </location>
</feature>
<keyword evidence="1" id="KW-0812">Transmembrane</keyword>
<keyword evidence="1" id="KW-0472">Membrane</keyword>
<dbReference type="AlphaFoldDB" id="A0A7X6S2T0"/>
<evidence type="ECO:0008006" key="4">
    <source>
        <dbReference type="Google" id="ProtNLM"/>
    </source>
</evidence>
<feature type="transmembrane region" description="Helical" evidence="1">
    <location>
        <begin position="12"/>
        <end position="33"/>
    </location>
</feature>
<dbReference type="Proteomes" id="UP000549765">
    <property type="component" value="Unassembled WGS sequence"/>
</dbReference>
<evidence type="ECO:0000256" key="1">
    <source>
        <dbReference type="SAM" id="Phobius"/>
    </source>
</evidence>
<accession>A0A7X6S2T0</accession>
<dbReference type="Pfam" id="PF11391">
    <property type="entry name" value="DUF2798"/>
    <property type="match status" value="1"/>
</dbReference>
<dbReference type="InterPro" id="IPR021529">
    <property type="entry name" value="DUF2798"/>
</dbReference>
<feature type="transmembrane region" description="Helical" evidence="1">
    <location>
        <begin position="87"/>
        <end position="109"/>
    </location>
</feature>
<comment type="caution">
    <text evidence="2">The sequence shown here is derived from an EMBL/GenBank/DDBJ whole genome shotgun (WGS) entry which is preliminary data.</text>
</comment>
<keyword evidence="3" id="KW-1185">Reference proteome</keyword>
<keyword evidence="1" id="KW-1133">Transmembrane helix</keyword>
<dbReference type="EMBL" id="JAAXPN010000001">
    <property type="protein sequence ID" value="NKZ23297.1"/>
    <property type="molecule type" value="Genomic_DNA"/>
</dbReference>
<protein>
    <recommendedName>
        <fullName evidence="4">DUF2798 domain-containing protein</fullName>
    </recommendedName>
</protein>
<gene>
    <name evidence="2" type="ORF">HF964_00500</name>
</gene>
<proteinExistence type="predicted"/>